<reference evidence="9 10" key="1">
    <citation type="submission" date="2019-02" db="EMBL/GenBank/DDBJ databases">
        <title>Deep-cultivation of Planctomycetes and their phenomic and genomic characterization uncovers novel biology.</title>
        <authorList>
            <person name="Wiegand S."/>
            <person name="Jogler M."/>
            <person name="Boedeker C."/>
            <person name="Pinto D."/>
            <person name="Vollmers J."/>
            <person name="Rivas-Marin E."/>
            <person name="Kohn T."/>
            <person name="Peeters S.H."/>
            <person name="Heuer A."/>
            <person name="Rast P."/>
            <person name="Oberbeckmann S."/>
            <person name="Bunk B."/>
            <person name="Jeske O."/>
            <person name="Meyerdierks A."/>
            <person name="Storesund J.E."/>
            <person name="Kallscheuer N."/>
            <person name="Luecker S."/>
            <person name="Lage O.M."/>
            <person name="Pohl T."/>
            <person name="Merkel B.J."/>
            <person name="Hornburger P."/>
            <person name="Mueller R.-W."/>
            <person name="Bruemmer F."/>
            <person name="Labrenz M."/>
            <person name="Spormann A.M."/>
            <person name="Op Den Camp H."/>
            <person name="Overmann J."/>
            <person name="Amann R."/>
            <person name="Jetten M.S.M."/>
            <person name="Mascher T."/>
            <person name="Medema M.H."/>
            <person name="Devos D.P."/>
            <person name="Kaster A.-K."/>
            <person name="Ovreas L."/>
            <person name="Rohde M."/>
            <person name="Galperin M.Y."/>
            <person name="Jogler C."/>
        </authorList>
    </citation>
    <scope>NUCLEOTIDE SEQUENCE [LARGE SCALE GENOMIC DNA]</scope>
    <source>
        <strain evidence="9 10">Poly41</strain>
    </source>
</reference>
<dbReference type="InterPro" id="IPR024370">
    <property type="entry name" value="PBP_domain"/>
</dbReference>
<name>A0A5C6DFT0_9BACT</name>
<keyword evidence="10" id="KW-1185">Reference proteome</keyword>
<sequence length="447" mass="48254">MSVALRPITRQTSASRYGRRSIFGTFLLGFLSLPSAGCENKSLEPSVVELHGAGSTFPAPLYERWFNRMAEEHPGLSIRYDEIGSGSGIRQFIDELVDFAASDDPLSDQEIAQVDRGVRQLPMTSGAIVLAYNLRDANGNPVTDLRLSRKAYAGIFLGEIRTWLDEEITRYNPKTAFPDLPIQVEYRLDSSGTTSALTRHLSAINQAWKEGPGIGKMVTWPVGAGMPKSRGVSRGLEQVPGSIGYLSYAYARQEGLSMAILENKAGSFIAPNLNSIQLALSELDLDISKSRAFLADPLGDTAYPIVTYSWILCYRVYEDPSKVGMLKKLFSYGLGEGQEASEELGYVALIDPVAQNAKGVLDSISVTSSADSATAIPVSDSESASGPISQAVIDTVHKVDGAENTKTTPEDLSDMKADDADDVSVKNASEKQGNDTSSSEQPKLGEF</sequence>
<evidence type="ECO:0000313" key="10">
    <source>
        <dbReference type="Proteomes" id="UP000319143"/>
    </source>
</evidence>
<proteinExistence type="inferred from homology"/>
<dbReference type="GO" id="GO:0042301">
    <property type="term" value="F:phosphate ion binding"/>
    <property type="evidence" value="ECO:0007669"/>
    <property type="project" value="InterPro"/>
</dbReference>
<feature type="domain" description="PBP" evidence="8">
    <location>
        <begin position="45"/>
        <end position="323"/>
    </location>
</feature>
<evidence type="ECO:0000313" key="9">
    <source>
        <dbReference type="EMBL" id="TWU33839.1"/>
    </source>
</evidence>
<dbReference type="PANTHER" id="PTHR42996">
    <property type="entry name" value="PHOSPHATE-BINDING PROTEIN PSTS"/>
    <property type="match status" value="1"/>
</dbReference>
<dbReference type="OrthoDB" id="9790048at2"/>
<evidence type="ECO:0000256" key="5">
    <source>
        <dbReference type="ARBA" id="ARBA00022448"/>
    </source>
</evidence>
<dbReference type="NCBIfam" id="TIGR00975">
    <property type="entry name" value="3a0107s03"/>
    <property type="match status" value="1"/>
</dbReference>
<evidence type="ECO:0000256" key="1">
    <source>
        <dbReference type="ARBA" id="ARBA00002841"/>
    </source>
</evidence>
<evidence type="ECO:0000256" key="6">
    <source>
        <dbReference type="ARBA" id="ARBA00022592"/>
    </source>
</evidence>
<keyword evidence="6" id="KW-0592">Phosphate transport</keyword>
<organism evidence="9 10">
    <name type="scientific">Novipirellula artificiosorum</name>
    <dbReference type="NCBI Taxonomy" id="2528016"/>
    <lineage>
        <taxon>Bacteria</taxon>
        <taxon>Pseudomonadati</taxon>
        <taxon>Planctomycetota</taxon>
        <taxon>Planctomycetia</taxon>
        <taxon>Pirellulales</taxon>
        <taxon>Pirellulaceae</taxon>
        <taxon>Novipirellula</taxon>
    </lineage>
</organism>
<comment type="subunit">
    <text evidence="3">The complex is composed of two ATP-binding proteins (PstB), two transmembrane proteins (PstC and PstA) and a solute-binding protein (PstS).</text>
</comment>
<dbReference type="Gene3D" id="3.40.190.10">
    <property type="entry name" value="Periplasmic binding protein-like II"/>
    <property type="match status" value="2"/>
</dbReference>
<dbReference type="RefSeq" id="WP_146529252.1">
    <property type="nucleotide sequence ID" value="NZ_SJPV01000009.1"/>
</dbReference>
<comment type="similarity">
    <text evidence="2">Belongs to the PstS family.</text>
</comment>
<dbReference type="Pfam" id="PF12849">
    <property type="entry name" value="PBP_like_2"/>
    <property type="match status" value="1"/>
</dbReference>
<evidence type="ECO:0000259" key="8">
    <source>
        <dbReference type="Pfam" id="PF12849"/>
    </source>
</evidence>
<comment type="function">
    <text evidence="1">Part of the ABC transporter complex PstSACB involved in phosphate import.</text>
</comment>
<dbReference type="InterPro" id="IPR005673">
    <property type="entry name" value="ABC_phos-bd_PstS"/>
</dbReference>
<protein>
    <recommendedName>
        <fullName evidence="4">Phosphate-binding protein PstS</fullName>
    </recommendedName>
</protein>
<dbReference type="GO" id="GO:0043190">
    <property type="term" value="C:ATP-binding cassette (ABC) transporter complex"/>
    <property type="evidence" value="ECO:0007669"/>
    <property type="project" value="InterPro"/>
</dbReference>
<dbReference type="PANTHER" id="PTHR42996:SF1">
    <property type="entry name" value="PHOSPHATE-BINDING PROTEIN PSTS"/>
    <property type="match status" value="1"/>
</dbReference>
<accession>A0A5C6DFT0</accession>
<dbReference type="AlphaFoldDB" id="A0A5C6DFT0"/>
<evidence type="ECO:0000256" key="7">
    <source>
        <dbReference type="SAM" id="MobiDB-lite"/>
    </source>
</evidence>
<keyword evidence="5" id="KW-0813">Transport</keyword>
<evidence type="ECO:0000256" key="4">
    <source>
        <dbReference type="ARBA" id="ARBA00021889"/>
    </source>
</evidence>
<dbReference type="EMBL" id="SJPV01000009">
    <property type="protein sequence ID" value="TWU33839.1"/>
    <property type="molecule type" value="Genomic_DNA"/>
</dbReference>
<feature type="region of interest" description="Disordered" evidence="7">
    <location>
        <begin position="397"/>
        <end position="447"/>
    </location>
</feature>
<evidence type="ECO:0000256" key="3">
    <source>
        <dbReference type="ARBA" id="ARBA00011529"/>
    </source>
</evidence>
<dbReference type="CDD" id="cd13565">
    <property type="entry name" value="PBP2_PstS"/>
    <property type="match status" value="1"/>
</dbReference>
<dbReference type="Proteomes" id="UP000319143">
    <property type="component" value="Unassembled WGS sequence"/>
</dbReference>
<dbReference type="GO" id="GO:0035435">
    <property type="term" value="P:phosphate ion transmembrane transport"/>
    <property type="evidence" value="ECO:0007669"/>
    <property type="project" value="InterPro"/>
</dbReference>
<evidence type="ECO:0000256" key="2">
    <source>
        <dbReference type="ARBA" id="ARBA00008725"/>
    </source>
</evidence>
<gene>
    <name evidence="9" type="primary">pstS_3</name>
    <name evidence="9" type="ORF">Poly41_48380</name>
</gene>
<dbReference type="SUPFAM" id="SSF53850">
    <property type="entry name" value="Periplasmic binding protein-like II"/>
    <property type="match status" value="1"/>
</dbReference>
<dbReference type="InterPro" id="IPR050962">
    <property type="entry name" value="Phosphate-bind_PstS"/>
</dbReference>
<comment type="caution">
    <text evidence="9">The sequence shown here is derived from an EMBL/GenBank/DDBJ whole genome shotgun (WGS) entry which is preliminary data.</text>
</comment>